<dbReference type="Proteomes" id="UP001156389">
    <property type="component" value="Unassembled WGS sequence"/>
</dbReference>
<evidence type="ECO:0000313" key="6">
    <source>
        <dbReference type="EMBL" id="MCT2589790.1"/>
    </source>
</evidence>
<feature type="DNA-binding region" description="H-T-H motif" evidence="4">
    <location>
        <begin position="42"/>
        <end position="61"/>
    </location>
</feature>
<evidence type="ECO:0000313" key="7">
    <source>
        <dbReference type="Proteomes" id="UP001156389"/>
    </source>
</evidence>
<dbReference type="InterPro" id="IPR036271">
    <property type="entry name" value="Tet_transcr_reg_TetR-rel_C_sf"/>
</dbReference>
<dbReference type="InterPro" id="IPR050109">
    <property type="entry name" value="HTH-type_TetR-like_transc_reg"/>
</dbReference>
<dbReference type="SUPFAM" id="SSF48498">
    <property type="entry name" value="Tetracyclin repressor-like, C-terminal domain"/>
    <property type="match status" value="1"/>
</dbReference>
<sequence>MSKAHGSRNGGAPGRPRDAHIDAAVLAATLEVLDEKGYAGLSLEEVAGRAGTSRPTIYRRWAGRAPLVLAAIAARLDVPAPPDSGCTLCDLAESFNVFLAAYRTIRPDVLASLYSDCARDPELRDCFLGTLIEPSRRAVGRTLDQAIARGDLRAETDREQLLDLLGALVHYRALFGREHLTDSEAERAIQTLLRGVAVDYPALVAHSQALELEHAAPHGDHGEHGDHGDRTA</sequence>
<keyword evidence="1" id="KW-0805">Transcription regulation</keyword>
<dbReference type="InterPro" id="IPR001387">
    <property type="entry name" value="Cro/C1-type_HTH"/>
</dbReference>
<dbReference type="CDD" id="cd00093">
    <property type="entry name" value="HTH_XRE"/>
    <property type="match status" value="1"/>
</dbReference>
<dbReference type="RefSeq" id="WP_260216790.1">
    <property type="nucleotide sequence ID" value="NZ_JAJAGO010000003.1"/>
</dbReference>
<evidence type="ECO:0000256" key="3">
    <source>
        <dbReference type="ARBA" id="ARBA00023163"/>
    </source>
</evidence>
<comment type="caution">
    <text evidence="6">The sequence shown here is derived from an EMBL/GenBank/DDBJ whole genome shotgun (WGS) entry which is preliminary data.</text>
</comment>
<feature type="domain" description="HTH tetR-type" evidence="5">
    <location>
        <begin position="19"/>
        <end position="79"/>
    </location>
</feature>
<evidence type="ECO:0000256" key="4">
    <source>
        <dbReference type="PROSITE-ProRule" id="PRU00335"/>
    </source>
</evidence>
<accession>A0ABT2JPJ4</accession>
<dbReference type="Gene3D" id="1.10.10.60">
    <property type="entry name" value="Homeodomain-like"/>
    <property type="match status" value="1"/>
</dbReference>
<dbReference type="PROSITE" id="PS50977">
    <property type="entry name" value="HTH_TETR_2"/>
    <property type="match status" value="1"/>
</dbReference>
<dbReference type="InterPro" id="IPR011075">
    <property type="entry name" value="TetR_C"/>
</dbReference>
<keyword evidence="7" id="KW-1185">Reference proteome</keyword>
<dbReference type="InterPro" id="IPR009057">
    <property type="entry name" value="Homeodomain-like_sf"/>
</dbReference>
<name>A0ABT2JPJ4_9ACTN</name>
<gene>
    <name evidence="6" type="ORF">LHJ74_07645</name>
</gene>
<keyword evidence="2 4" id="KW-0238">DNA-binding</keyword>
<dbReference type="Pfam" id="PF16859">
    <property type="entry name" value="TetR_C_11"/>
    <property type="match status" value="1"/>
</dbReference>
<dbReference type="EMBL" id="JAJAGO010000003">
    <property type="protein sequence ID" value="MCT2589790.1"/>
    <property type="molecule type" value="Genomic_DNA"/>
</dbReference>
<reference evidence="6 7" key="1">
    <citation type="submission" date="2021-10" db="EMBL/GenBank/DDBJ databases">
        <title>Streptomyces gossypii sp. nov., isolated from soil collected from cotton field.</title>
        <authorList>
            <person name="Ge X."/>
            <person name="Chen X."/>
            <person name="Liu W."/>
        </authorList>
    </citation>
    <scope>NUCLEOTIDE SEQUENCE [LARGE SCALE GENOMIC DNA]</scope>
    <source>
        <strain evidence="6 7">N2-109</strain>
    </source>
</reference>
<evidence type="ECO:0000259" key="5">
    <source>
        <dbReference type="PROSITE" id="PS50977"/>
    </source>
</evidence>
<dbReference type="PANTHER" id="PTHR30055:SF148">
    <property type="entry name" value="TETR-FAMILY TRANSCRIPTIONAL REGULATOR"/>
    <property type="match status" value="1"/>
</dbReference>
<organism evidence="6 7">
    <name type="scientific">Streptomyces gossypii</name>
    <dbReference type="NCBI Taxonomy" id="2883101"/>
    <lineage>
        <taxon>Bacteria</taxon>
        <taxon>Bacillati</taxon>
        <taxon>Actinomycetota</taxon>
        <taxon>Actinomycetes</taxon>
        <taxon>Kitasatosporales</taxon>
        <taxon>Streptomycetaceae</taxon>
        <taxon>Streptomyces</taxon>
    </lineage>
</organism>
<protein>
    <submittedName>
        <fullName evidence="6">TetR/AcrR family transcriptional regulator</fullName>
    </submittedName>
</protein>
<dbReference type="Pfam" id="PF00440">
    <property type="entry name" value="TetR_N"/>
    <property type="match status" value="1"/>
</dbReference>
<dbReference type="PANTHER" id="PTHR30055">
    <property type="entry name" value="HTH-TYPE TRANSCRIPTIONAL REGULATOR RUTR"/>
    <property type="match status" value="1"/>
</dbReference>
<dbReference type="SUPFAM" id="SSF46689">
    <property type="entry name" value="Homeodomain-like"/>
    <property type="match status" value="1"/>
</dbReference>
<evidence type="ECO:0000256" key="1">
    <source>
        <dbReference type="ARBA" id="ARBA00023015"/>
    </source>
</evidence>
<dbReference type="InterPro" id="IPR001647">
    <property type="entry name" value="HTH_TetR"/>
</dbReference>
<keyword evidence="3" id="KW-0804">Transcription</keyword>
<evidence type="ECO:0000256" key="2">
    <source>
        <dbReference type="ARBA" id="ARBA00023125"/>
    </source>
</evidence>
<proteinExistence type="predicted"/>
<dbReference type="PRINTS" id="PR00455">
    <property type="entry name" value="HTHTETR"/>
</dbReference>
<dbReference type="Gene3D" id="1.10.357.10">
    <property type="entry name" value="Tetracycline Repressor, domain 2"/>
    <property type="match status" value="1"/>
</dbReference>